<evidence type="ECO:0000256" key="1">
    <source>
        <dbReference type="SAM" id="MobiDB-lite"/>
    </source>
</evidence>
<dbReference type="EMBL" id="CP162599">
    <property type="protein sequence ID" value="XDK33202.1"/>
    <property type="molecule type" value="Genomic_DNA"/>
</dbReference>
<dbReference type="AlphaFoldDB" id="A0AB39HRC6"/>
<gene>
    <name evidence="3" type="ORF">AB4Y30_02200</name>
</gene>
<protein>
    <submittedName>
        <fullName evidence="3">Uncharacterized protein</fullName>
    </submittedName>
</protein>
<keyword evidence="2" id="KW-0732">Signal</keyword>
<feature type="region of interest" description="Disordered" evidence="1">
    <location>
        <begin position="25"/>
        <end position="63"/>
    </location>
</feature>
<sequence>MKKITAILIGMLLFVSACGAGADGREQEETLAPSNTEKENMDSEESEVAENLEEKEEDTTQLPEYSTLTEQVAIEDFQLRIVEDNQGKRVMLIEDDQGQEKYKSIFTKKNNRLKIIEFNKGQIFNEVI</sequence>
<feature type="chain" id="PRO_5044226234" evidence="2">
    <location>
        <begin position="23"/>
        <end position="128"/>
    </location>
</feature>
<evidence type="ECO:0000256" key="2">
    <source>
        <dbReference type="SAM" id="SignalP"/>
    </source>
</evidence>
<dbReference type="RefSeq" id="WP_368653884.1">
    <property type="nucleotide sequence ID" value="NZ_CP162599.1"/>
</dbReference>
<reference evidence="3" key="1">
    <citation type="submission" date="2024-07" db="EMBL/GenBank/DDBJ databases">
        <title>Halotolerant mesophilic bacterium Ornithinibacillus sp. 4-3, sp. nov., isolated from soil.</title>
        <authorList>
            <person name="Sidarenka A.V."/>
            <person name="Guliayeva D.E."/>
            <person name="Leanovich S.I."/>
            <person name="Hileuskaya K.S."/>
            <person name="Akhremchuk A.E."/>
            <person name="Sikolenko M.A."/>
            <person name="Valentovich L.N."/>
        </authorList>
    </citation>
    <scope>NUCLEOTIDE SEQUENCE</scope>
    <source>
        <strain evidence="3">4-3</strain>
    </source>
</reference>
<evidence type="ECO:0000313" key="3">
    <source>
        <dbReference type="EMBL" id="XDK33202.1"/>
    </source>
</evidence>
<name>A0AB39HRC6_9BACI</name>
<accession>A0AB39HRC6</accession>
<organism evidence="3">
    <name type="scientific">Ornithinibacillus sp. 4-3</name>
    <dbReference type="NCBI Taxonomy" id="3231488"/>
    <lineage>
        <taxon>Bacteria</taxon>
        <taxon>Bacillati</taxon>
        <taxon>Bacillota</taxon>
        <taxon>Bacilli</taxon>
        <taxon>Bacillales</taxon>
        <taxon>Bacillaceae</taxon>
        <taxon>Ornithinibacillus</taxon>
    </lineage>
</organism>
<dbReference type="PROSITE" id="PS51257">
    <property type="entry name" value="PROKAR_LIPOPROTEIN"/>
    <property type="match status" value="1"/>
</dbReference>
<proteinExistence type="predicted"/>
<feature type="signal peptide" evidence="2">
    <location>
        <begin position="1"/>
        <end position="22"/>
    </location>
</feature>
<feature type="compositionally biased region" description="Acidic residues" evidence="1">
    <location>
        <begin position="42"/>
        <end position="59"/>
    </location>
</feature>